<sequence>MDDLCFNVTGGNLQVSHRLASLANRVCALGWFLTS</sequence>
<reference evidence="1" key="1">
    <citation type="submission" date="2018-05" db="EMBL/GenBank/DDBJ databases">
        <authorList>
            <person name="Lanie J.A."/>
            <person name="Ng W.-L."/>
            <person name="Kazmierczak K.M."/>
            <person name="Andrzejewski T.M."/>
            <person name="Davidsen T.M."/>
            <person name="Wayne K.J."/>
            <person name="Tettelin H."/>
            <person name="Glass J.I."/>
            <person name="Rusch D."/>
            <person name="Podicherti R."/>
            <person name="Tsui H.-C.T."/>
            <person name="Winkler M.E."/>
        </authorList>
    </citation>
    <scope>NUCLEOTIDE SEQUENCE</scope>
</reference>
<dbReference type="EMBL" id="UINC01081479">
    <property type="protein sequence ID" value="SVC25365.1"/>
    <property type="molecule type" value="Genomic_DNA"/>
</dbReference>
<name>A0A382KP76_9ZZZZ</name>
<protein>
    <submittedName>
        <fullName evidence="1">Uncharacterized protein</fullName>
    </submittedName>
</protein>
<gene>
    <name evidence="1" type="ORF">METZ01_LOCUS278219</name>
</gene>
<evidence type="ECO:0000313" key="1">
    <source>
        <dbReference type="EMBL" id="SVC25365.1"/>
    </source>
</evidence>
<organism evidence="1">
    <name type="scientific">marine metagenome</name>
    <dbReference type="NCBI Taxonomy" id="408172"/>
    <lineage>
        <taxon>unclassified sequences</taxon>
        <taxon>metagenomes</taxon>
        <taxon>ecological metagenomes</taxon>
    </lineage>
</organism>
<accession>A0A382KP76</accession>
<proteinExistence type="predicted"/>
<dbReference type="AlphaFoldDB" id="A0A382KP76"/>
<feature type="non-terminal residue" evidence="1">
    <location>
        <position position="35"/>
    </location>
</feature>